<evidence type="ECO:0000256" key="2">
    <source>
        <dbReference type="SAM" id="MobiDB-lite"/>
    </source>
</evidence>
<protein>
    <submittedName>
        <fullName evidence="3">Uncharacterized protein</fullName>
    </submittedName>
</protein>
<keyword evidence="1" id="KW-0175">Coiled coil</keyword>
<name>A0AA38PCW7_9AGAR</name>
<organism evidence="3 4">
    <name type="scientific">Lentinula raphanica</name>
    <dbReference type="NCBI Taxonomy" id="153919"/>
    <lineage>
        <taxon>Eukaryota</taxon>
        <taxon>Fungi</taxon>
        <taxon>Dikarya</taxon>
        <taxon>Basidiomycota</taxon>
        <taxon>Agaricomycotina</taxon>
        <taxon>Agaricomycetes</taxon>
        <taxon>Agaricomycetidae</taxon>
        <taxon>Agaricales</taxon>
        <taxon>Marasmiineae</taxon>
        <taxon>Omphalotaceae</taxon>
        <taxon>Lentinula</taxon>
    </lineage>
</organism>
<dbReference type="Proteomes" id="UP001163846">
    <property type="component" value="Unassembled WGS sequence"/>
</dbReference>
<evidence type="ECO:0000256" key="1">
    <source>
        <dbReference type="SAM" id="Coils"/>
    </source>
</evidence>
<feature type="coiled-coil region" evidence="1">
    <location>
        <begin position="546"/>
        <end position="615"/>
    </location>
</feature>
<proteinExistence type="predicted"/>
<feature type="compositionally biased region" description="Polar residues" evidence="2">
    <location>
        <begin position="127"/>
        <end position="146"/>
    </location>
</feature>
<evidence type="ECO:0000313" key="4">
    <source>
        <dbReference type="Proteomes" id="UP001163846"/>
    </source>
</evidence>
<feature type="region of interest" description="Disordered" evidence="2">
    <location>
        <begin position="294"/>
        <end position="318"/>
    </location>
</feature>
<dbReference type="PANTHER" id="PTHR43941:SF1">
    <property type="entry name" value="STRUCTURAL MAINTENANCE OF CHROMOSOMES PROTEIN 2"/>
    <property type="match status" value="1"/>
</dbReference>
<feature type="compositionally biased region" description="Low complexity" evidence="2">
    <location>
        <begin position="174"/>
        <end position="185"/>
    </location>
</feature>
<reference evidence="3" key="1">
    <citation type="submission" date="2022-08" db="EMBL/GenBank/DDBJ databases">
        <authorList>
            <consortium name="DOE Joint Genome Institute"/>
            <person name="Min B."/>
            <person name="Riley R."/>
            <person name="Sierra-Patev S."/>
            <person name="Naranjo-Ortiz M."/>
            <person name="Looney B."/>
            <person name="Konkel Z."/>
            <person name="Slot J.C."/>
            <person name="Sakamoto Y."/>
            <person name="Steenwyk J.L."/>
            <person name="Rokas A."/>
            <person name="Carro J."/>
            <person name="Camarero S."/>
            <person name="Ferreira P."/>
            <person name="Molpeceres G."/>
            <person name="Ruiz-Duenas F.J."/>
            <person name="Serrano A."/>
            <person name="Henrissat B."/>
            <person name="Drula E."/>
            <person name="Hughes K.W."/>
            <person name="Mata J.L."/>
            <person name="Ishikawa N.K."/>
            <person name="Vargas-Isla R."/>
            <person name="Ushijima S."/>
            <person name="Smith C.A."/>
            <person name="Ahrendt S."/>
            <person name="Andreopoulos W."/>
            <person name="He G."/>
            <person name="Labutti K."/>
            <person name="Lipzen A."/>
            <person name="Ng V."/>
            <person name="Sandor L."/>
            <person name="Barry K."/>
            <person name="Martinez A.T."/>
            <person name="Xiao Y."/>
            <person name="Gibbons J.G."/>
            <person name="Terashima K."/>
            <person name="Hibbett D.S."/>
            <person name="Grigoriev I.V."/>
        </authorList>
    </citation>
    <scope>NUCLEOTIDE SEQUENCE</scope>
    <source>
        <strain evidence="3">TFB9207</strain>
    </source>
</reference>
<feature type="compositionally biased region" description="Polar residues" evidence="2">
    <location>
        <begin position="294"/>
        <end position="310"/>
    </location>
</feature>
<feature type="region of interest" description="Disordered" evidence="2">
    <location>
        <begin position="115"/>
        <end position="150"/>
    </location>
</feature>
<evidence type="ECO:0000313" key="3">
    <source>
        <dbReference type="EMBL" id="KAJ3840588.1"/>
    </source>
</evidence>
<feature type="coiled-coil region" evidence="1">
    <location>
        <begin position="458"/>
        <end position="520"/>
    </location>
</feature>
<dbReference type="AlphaFoldDB" id="A0AA38PCW7"/>
<feature type="region of interest" description="Disordered" evidence="2">
    <location>
        <begin position="174"/>
        <end position="244"/>
    </location>
</feature>
<accession>A0AA38PCW7</accession>
<dbReference type="PANTHER" id="PTHR43941">
    <property type="entry name" value="STRUCTURAL MAINTENANCE OF CHROMOSOMES PROTEIN 2"/>
    <property type="match status" value="1"/>
</dbReference>
<comment type="caution">
    <text evidence="3">The sequence shown here is derived from an EMBL/GenBank/DDBJ whole genome shotgun (WGS) entry which is preliminary data.</text>
</comment>
<gene>
    <name evidence="3" type="ORF">F5878DRAFT_612636</name>
</gene>
<dbReference type="Gene3D" id="1.10.287.1490">
    <property type="match status" value="1"/>
</dbReference>
<sequence length="662" mass="73320">MVASKSKKVTKATRTYRERAISAVIASPRKGGAHLTTIKAQVRKDADKKKEKLGPQWATWVTKAVHQLTESGLLLKKDTHYELSPATKRTLKESERTWPVAGPYGEEILVKHLLKATPSTKRRAESQIDSTPTKKSRGANASTQADRGSPWLKKKKVELVAEIERLQRERLQPLRLTSRSPSPLTDLDDDEDPGVPDTDGFFSSQGHPDMHPDNLDLPTRPSTPVEPDQSSFLPSTPIRPHGSLMHNRPLLQVRRTQSGTYLANGRPTPEPPEFMDQEHNCSSMDMGVDPGNPSINRNTGLATPGQTPARSSSSHESIASSQMMAFELARISEENKQLRIDEAAQIASINSLDAELQSLRKTNTESGERATALETEISTLRAALLHSTEHCSSLDMQLSAGSTEIVSLRKSLDMKNAEIANILQQLQDANGTIEARTQDLEVSHSAASKLTEDLISIKAQMDAREVELQSKIEAAERSVAVSSANLQQRVAELDSIRQDLKDAHEAINGYQDRLEELRRTHIAELDEHNTTIGFLRASLSSSGSELARLRSELDQTTETCAQLRADLEQSILDKTQLNEELATERIYSASVKGELDRALSSLSQVKQEYEEMETLRTDDAATITKLRNTIQRIHAIQMEQWAGITEEVASASPAPRRPRFSI</sequence>
<keyword evidence="4" id="KW-1185">Reference proteome</keyword>
<dbReference type="EMBL" id="MU806072">
    <property type="protein sequence ID" value="KAJ3840588.1"/>
    <property type="molecule type" value="Genomic_DNA"/>
</dbReference>